<gene>
    <name evidence="2" type="ORF">GCM10022402_01280</name>
</gene>
<organism evidence="2 3">
    <name type="scientific">Salinactinospora qingdaonensis</name>
    <dbReference type="NCBI Taxonomy" id="702744"/>
    <lineage>
        <taxon>Bacteria</taxon>
        <taxon>Bacillati</taxon>
        <taxon>Actinomycetota</taxon>
        <taxon>Actinomycetes</taxon>
        <taxon>Streptosporangiales</taxon>
        <taxon>Nocardiopsidaceae</taxon>
        <taxon>Salinactinospora</taxon>
    </lineage>
</organism>
<reference evidence="3" key="1">
    <citation type="journal article" date="2019" name="Int. J. Syst. Evol. Microbiol.">
        <title>The Global Catalogue of Microorganisms (GCM) 10K type strain sequencing project: providing services to taxonomists for standard genome sequencing and annotation.</title>
        <authorList>
            <consortium name="The Broad Institute Genomics Platform"/>
            <consortium name="The Broad Institute Genome Sequencing Center for Infectious Disease"/>
            <person name="Wu L."/>
            <person name="Ma J."/>
        </authorList>
    </citation>
    <scope>NUCLEOTIDE SEQUENCE [LARGE SCALE GENOMIC DNA]</scope>
    <source>
        <strain evidence="3">JCM 17137</strain>
    </source>
</reference>
<keyword evidence="3" id="KW-1185">Reference proteome</keyword>
<dbReference type="InterPro" id="IPR007278">
    <property type="entry name" value="DUF397"/>
</dbReference>
<dbReference type="RefSeq" id="WP_344966254.1">
    <property type="nucleotide sequence ID" value="NZ_BAABDD010000001.1"/>
</dbReference>
<dbReference type="Proteomes" id="UP001500908">
    <property type="component" value="Unassembled WGS sequence"/>
</dbReference>
<feature type="domain" description="DUF397" evidence="1">
    <location>
        <begin position="26"/>
        <end position="77"/>
    </location>
</feature>
<sequence>MTLHFYKSSYSNSFDNCVEVADILPAFRKSSYSTSHDNCVEVADLSAGAAVRDSKNPEFGHLAFAAEEWAAFVRALRRDAFGTW</sequence>
<evidence type="ECO:0000313" key="2">
    <source>
        <dbReference type="EMBL" id="GAA3724401.1"/>
    </source>
</evidence>
<evidence type="ECO:0000259" key="1">
    <source>
        <dbReference type="Pfam" id="PF04149"/>
    </source>
</evidence>
<comment type="caution">
    <text evidence="2">The sequence shown here is derived from an EMBL/GenBank/DDBJ whole genome shotgun (WGS) entry which is preliminary data.</text>
</comment>
<proteinExistence type="predicted"/>
<evidence type="ECO:0000313" key="3">
    <source>
        <dbReference type="Proteomes" id="UP001500908"/>
    </source>
</evidence>
<name>A0ABP7ET69_9ACTN</name>
<protein>
    <submittedName>
        <fullName evidence="2">DUF397 domain-containing protein</fullName>
    </submittedName>
</protein>
<accession>A0ABP7ET69</accession>
<dbReference type="Pfam" id="PF04149">
    <property type="entry name" value="DUF397"/>
    <property type="match status" value="1"/>
</dbReference>
<dbReference type="EMBL" id="BAABDD010000001">
    <property type="protein sequence ID" value="GAA3724401.1"/>
    <property type="molecule type" value="Genomic_DNA"/>
</dbReference>